<protein>
    <submittedName>
        <fullName evidence="2">Uncharacterized protein</fullName>
    </submittedName>
</protein>
<accession>A0A914M0K3</accession>
<name>A0A914M0K3_MELIC</name>
<dbReference type="AlphaFoldDB" id="A0A914M0K3"/>
<keyword evidence="1" id="KW-1185">Reference proteome</keyword>
<reference evidence="2" key="1">
    <citation type="submission" date="2022-11" db="UniProtKB">
        <authorList>
            <consortium name="WormBaseParasite"/>
        </authorList>
    </citation>
    <scope>IDENTIFICATION</scope>
</reference>
<dbReference type="WBParaSite" id="Minc3s01000g19737">
    <property type="protein sequence ID" value="Minc3s01000g19737"/>
    <property type="gene ID" value="Minc3s01000g19737"/>
</dbReference>
<evidence type="ECO:0000313" key="2">
    <source>
        <dbReference type="WBParaSite" id="Minc3s01000g19737"/>
    </source>
</evidence>
<organism evidence="1 2">
    <name type="scientific">Meloidogyne incognita</name>
    <name type="common">Southern root-knot nematode worm</name>
    <name type="synonym">Oxyuris incognita</name>
    <dbReference type="NCBI Taxonomy" id="6306"/>
    <lineage>
        <taxon>Eukaryota</taxon>
        <taxon>Metazoa</taxon>
        <taxon>Ecdysozoa</taxon>
        <taxon>Nematoda</taxon>
        <taxon>Chromadorea</taxon>
        <taxon>Rhabditida</taxon>
        <taxon>Tylenchina</taxon>
        <taxon>Tylenchomorpha</taxon>
        <taxon>Tylenchoidea</taxon>
        <taxon>Meloidogynidae</taxon>
        <taxon>Meloidogyninae</taxon>
        <taxon>Meloidogyne</taxon>
        <taxon>Meloidogyne incognita group</taxon>
    </lineage>
</organism>
<evidence type="ECO:0000313" key="1">
    <source>
        <dbReference type="Proteomes" id="UP000887563"/>
    </source>
</evidence>
<proteinExistence type="predicted"/>
<sequence>MKLVLPLNQRKQIVADVEYVVVVHFEISFAHNNIAVEVDVAVAEFVIGKPAIVLGCKVLMWQVMCWACSQYKTSKKQELIIHKFNS</sequence>
<dbReference type="Proteomes" id="UP000887563">
    <property type="component" value="Unplaced"/>
</dbReference>